<feature type="chain" id="PRO_5007285548" evidence="1">
    <location>
        <begin position="30"/>
        <end position="187"/>
    </location>
</feature>
<dbReference type="SUPFAM" id="SSF50814">
    <property type="entry name" value="Lipocalins"/>
    <property type="match status" value="1"/>
</dbReference>
<evidence type="ECO:0000256" key="1">
    <source>
        <dbReference type="SAM" id="SignalP"/>
    </source>
</evidence>
<organism evidence="2">
    <name type="scientific">Rhipicephalus appendiculatus</name>
    <name type="common">Brown ear tick</name>
    <dbReference type="NCBI Taxonomy" id="34631"/>
    <lineage>
        <taxon>Eukaryota</taxon>
        <taxon>Metazoa</taxon>
        <taxon>Ecdysozoa</taxon>
        <taxon>Arthropoda</taxon>
        <taxon>Chelicerata</taxon>
        <taxon>Arachnida</taxon>
        <taxon>Acari</taxon>
        <taxon>Parasitiformes</taxon>
        <taxon>Ixodida</taxon>
        <taxon>Ixodoidea</taxon>
        <taxon>Ixodidae</taxon>
        <taxon>Rhipicephalinae</taxon>
        <taxon>Rhipicephalus</taxon>
        <taxon>Rhipicephalus</taxon>
    </lineage>
</organism>
<dbReference type="Gene3D" id="2.40.128.20">
    <property type="match status" value="1"/>
</dbReference>
<accession>A0A131YNS3</accession>
<protein>
    <submittedName>
        <fullName evidence="2">Lipocalin</fullName>
    </submittedName>
</protein>
<feature type="signal peptide" evidence="1">
    <location>
        <begin position="1"/>
        <end position="29"/>
    </location>
</feature>
<dbReference type="EMBL" id="GEDV01007643">
    <property type="protein sequence ID" value="JAP80914.1"/>
    <property type="molecule type" value="Transcribed_RNA"/>
</dbReference>
<name>A0A131YNS3_RHIAP</name>
<sequence>MTPEVRMSRAVVAIHVLLAFLQPTVMCLGEHKLSRNQTNAFQVFDIFADGVAVYTSSNDPSLKCLTAERQEYKPNKKVVYTWKLNGDQGSKKETYVVEYYPGPTNDTVFAIVNNDEKHPMLVKLDYSNNKNCVVANFPYKGEVCILWVPKAYVSSVPQECVDQFEDICDAEVPDYQDGLCDQAVSSQ</sequence>
<dbReference type="GO" id="GO:0030682">
    <property type="term" value="P:symbiont-mediated perturbation of host defenses"/>
    <property type="evidence" value="ECO:0007669"/>
    <property type="project" value="InterPro"/>
</dbReference>
<dbReference type="AlphaFoldDB" id="A0A131YNS3"/>
<reference evidence="2" key="1">
    <citation type="journal article" date="2016" name="Ticks Tick Borne Dis.">
        <title>De novo assembly and annotation of the salivary gland transcriptome of Rhipicephalus appendiculatus male and female ticks during blood feeding.</title>
        <authorList>
            <person name="de Castro M.H."/>
            <person name="de Klerk D."/>
            <person name="Pienaar R."/>
            <person name="Latif A.A."/>
            <person name="Rees D.J."/>
            <person name="Mans B.J."/>
        </authorList>
    </citation>
    <scope>NUCLEOTIDE SEQUENCE</scope>
    <source>
        <tissue evidence="2">Salivary glands</tissue>
    </source>
</reference>
<proteinExistence type="predicted"/>
<dbReference type="InterPro" id="IPR002970">
    <property type="entry name" value="Tick_his-bd"/>
</dbReference>
<keyword evidence="1" id="KW-0732">Signal</keyword>
<dbReference type="GO" id="GO:0043176">
    <property type="term" value="F:amine binding"/>
    <property type="evidence" value="ECO:0007669"/>
    <property type="project" value="InterPro"/>
</dbReference>
<dbReference type="InterPro" id="IPR012674">
    <property type="entry name" value="Calycin"/>
</dbReference>
<dbReference type="Pfam" id="PF02098">
    <property type="entry name" value="His_binding"/>
    <property type="match status" value="1"/>
</dbReference>
<evidence type="ECO:0000313" key="2">
    <source>
        <dbReference type="EMBL" id="JAP80914.1"/>
    </source>
</evidence>